<protein>
    <submittedName>
        <fullName evidence="7">Carboxyl-terminal-processing peptidase</fullName>
    </submittedName>
</protein>
<dbReference type="GO" id="GO:0004175">
    <property type="term" value="F:endopeptidase activity"/>
    <property type="evidence" value="ECO:0007669"/>
    <property type="project" value="TreeGrafter"/>
</dbReference>
<keyword evidence="2" id="KW-0645">Protease</keyword>
<dbReference type="CDD" id="cd07560">
    <property type="entry name" value="Peptidase_S41_CPP"/>
    <property type="match status" value="1"/>
</dbReference>
<dbReference type="EMBL" id="CP151510">
    <property type="protein sequence ID" value="WZN64837.1"/>
    <property type="molecule type" value="Genomic_DNA"/>
</dbReference>
<accession>A0AAX4PEM1</accession>
<evidence type="ECO:0000256" key="3">
    <source>
        <dbReference type="ARBA" id="ARBA00022801"/>
    </source>
</evidence>
<dbReference type="AlphaFoldDB" id="A0AAX4PEM1"/>
<dbReference type="PROSITE" id="PS50106">
    <property type="entry name" value="PDZ"/>
    <property type="match status" value="1"/>
</dbReference>
<name>A0AAX4PEM1_9CHLO</name>
<dbReference type="CDD" id="cd06782">
    <property type="entry name" value="cpPDZ_CPP-like"/>
    <property type="match status" value="1"/>
</dbReference>
<dbReference type="Gene3D" id="2.30.42.10">
    <property type="match status" value="1"/>
</dbReference>
<dbReference type="InterPro" id="IPR041489">
    <property type="entry name" value="PDZ_6"/>
</dbReference>
<evidence type="ECO:0000259" key="6">
    <source>
        <dbReference type="PROSITE" id="PS50106"/>
    </source>
</evidence>
<dbReference type="SUPFAM" id="SSF50156">
    <property type="entry name" value="PDZ domain-like"/>
    <property type="match status" value="1"/>
</dbReference>
<feature type="domain" description="PDZ" evidence="6">
    <location>
        <begin position="196"/>
        <end position="264"/>
    </location>
</feature>
<dbReference type="Proteomes" id="UP001472866">
    <property type="component" value="Chromosome 10"/>
</dbReference>
<dbReference type="GO" id="GO:0008236">
    <property type="term" value="F:serine-type peptidase activity"/>
    <property type="evidence" value="ECO:0007669"/>
    <property type="project" value="UniProtKB-KW"/>
</dbReference>
<reference evidence="7 8" key="1">
    <citation type="submission" date="2024-03" db="EMBL/GenBank/DDBJ databases">
        <title>Complete genome sequence of the green alga Chloropicon roscoffensis RCC1871.</title>
        <authorList>
            <person name="Lemieux C."/>
            <person name="Pombert J.-F."/>
            <person name="Otis C."/>
            <person name="Turmel M."/>
        </authorList>
    </citation>
    <scope>NUCLEOTIDE SEQUENCE [LARGE SCALE GENOMIC DNA]</scope>
    <source>
        <strain evidence="7 8">RCC1871</strain>
    </source>
</reference>
<dbReference type="InterPro" id="IPR029045">
    <property type="entry name" value="ClpP/crotonase-like_dom_sf"/>
</dbReference>
<dbReference type="SMART" id="SM00228">
    <property type="entry name" value="PDZ"/>
    <property type="match status" value="1"/>
</dbReference>
<dbReference type="SMART" id="SM00245">
    <property type="entry name" value="TSPc"/>
    <property type="match status" value="1"/>
</dbReference>
<dbReference type="Gene3D" id="3.30.750.44">
    <property type="match status" value="1"/>
</dbReference>
<evidence type="ECO:0000313" key="8">
    <source>
        <dbReference type="Proteomes" id="UP001472866"/>
    </source>
</evidence>
<dbReference type="InterPro" id="IPR004447">
    <property type="entry name" value="Peptidase_S41A"/>
</dbReference>
<keyword evidence="3" id="KW-0378">Hydrolase</keyword>
<dbReference type="Pfam" id="PF03572">
    <property type="entry name" value="Peptidase_S41"/>
    <property type="match status" value="1"/>
</dbReference>
<organism evidence="7 8">
    <name type="scientific">Chloropicon roscoffensis</name>
    <dbReference type="NCBI Taxonomy" id="1461544"/>
    <lineage>
        <taxon>Eukaryota</taxon>
        <taxon>Viridiplantae</taxon>
        <taxon>Chlorophyta</taxon>
        <taxon>Chloropicophyceae</taxon>
        <taxon>Chloropicales</taxon>
        <taxon>Chloropicaceae</taxon>
        <taxon>Chloropicon</taxon>
    </lineage>
</organism>
<keyword evidence="4" id="KW-0720">Serine protease</keyword>
<dbReference type="GO" id="GO:0006508">
    <property type="term" value="P:proteolysis"/>
    <property type="evidence" value="ECO:0007669"/>
    <property type="project" value="UniProtKB-KW"/>
</dbReference>
<evidence type="ECO:0000256" key="2">
    <source>
        <dbReference type="ARBA" id="ARBA00022670"/>
    </source>
</evidence>
<dbReference type="NCBIfam" id="TIGR00225">
    <property type="entry name" value="prc"/>
    <property type="match status" value="1"/>
</dbReference>
<keyword evidence="8" id="KW-1185">Reference proteome</keyword>
<dbReference type="InterPro" id="IPR001478">
    <property type="entry name" value="PDZ"/>
</dbReference>
<feature type="region of interest" description="Disordered" evidence="5">
    <location>
        <begin position="18"/>
        <end position="40"/>
    </location>
</feature>
<dbReference type="Pfam" id="PF17820">
    <property type="entry name" value="PDZ_6"/>
    <property type="match status" value="1"/>
</dbReference>
<evidence type="ECO:0000313" key="7">
    <source>
        <dbReference type="EMBL" id="WZN64837.1"/>
    </source>
</evidence>
<dbReference type="PANTHER" id="PTHR32060:SF22">
    <property type="entry name" value="CARBOXYL-TERMINAL-PROCESSING PEPTIDASE 3, CHLOROPLASTIC"/>
    <property type="match status" value="1"/>
</dbReference>
<dbReference type="InterPro" id="IPR005151">
    <property type="entry name" value="Tail-specific_protease"/>
</dbReference>
<evidence type="ECO:0000256" key="1">
    <source>
        <dbReference type="ARBA" id="ARBA00009179"/>
    </source>
</evidence>
<evidence type="ECO:0000256" key="4">
    <source>
        <dbReference type="ARBA" id="ARBA00022825"/>
    </source>
</evidence>
<evidence type="ECO:0000256" key="5">
    <source>
        <dbReference type="SAM" id="MobiDB-lite"/>
    </source>
</evidence>
<comment type="similarity">
    <text evidence="1">Belongs to the peptidase S41A family.</text>
</comment>
<sequence length="534" mass="56970">MAPTAAELSSLATRAVSLAPGGAGASRRQENGPRATSSARRVAVAARAGPRGEVTKLWDDLASLVGRRVVPVLATACVGAALSLDPSLGSPALAEEQQQPPQQTAILRFPASKNPEVFEAQKTLVKSWAIVSRNYIGAFDYGFSKRWERELSEALNRTTKDAETDDVEAAYGEIDAMLSATGDPYTRFVSPREFKDFRVKNDGELQGVGLLIASDPSSGRLVVLSPIQGGPAERAGILPGDEINAINGKPTRGITGEMASAILRGRHGTSVTVKLARRSDQIPGVPGRPEYRGEREKVRWRQVKLVRDSILINPVQSELTEDGGETGYIKLSSFNQRSSEEMESAILDLKARGARRFILDLRDNPGGLVNAGLEVASMWLEPRSTVLHTVTQDGGGQTVRLPGELVPLDSDDPLVVLVDKNSASASEILAGALKDNGRAELLGENAKTFGKGKIQSVFELGEGGEGGAVIVTVAKYQTPAHRNIDAVGIEPDKICGAPVEQQQVGFAGTGIFTADIRSDPCVIEAERFFRDSEA</sequence>
<dbReference type="Gene3D" id="3.90.226.10">
    <property type="entry name" value="2-enoyl-CoA Hydratase, Chain A, domain 1"/>
    <property type="match status" value="1"/>
</dbReference>
<gene>
    <name evidence="7" type="ORF">HKI87_10g63940</name>
</gene>
<dbReference type="InterPro" id="IPR036034">
    <property type="entry name" value="PDZ_sf"/>
</dbReference>
<dbReference type="SUPFAM" id="SSF52096">
    <property type="entry name" value="ClpP/crotonase"/>
    <property type="match status" value="1"/>
</dbReference>
<dbReference type="PANTHER" id="PTHR32060">
    <property type="entry name" value="TAIL-SPECIFIC PROTEASE"/>
    <property type="match status" value="1"/>
</dbReference>
<proteinExistence type="inferred from homology"/>